<dbReference type="AlphaFoldDB" id="A0A1Z1W9S8"/>
<proteinExistence type="predicted"/>
<feature type="transmembrane region" description="Helical" evidence="1">
    <location>
        <begin position="39"/>
        <end position="63"/>
    </location>
</feature>
<evidence type="ECO:0000313" key="2">
    <source>
        <dbReference type="EMBL" id="ARX83130.1"/>
    </source>
</evidence>
<keyword evidence="1" id="KW-0472">Membrane</keyword>
<evidence type="ECO:0000256" key="1">
    <source>
        <dbReference type="SAM" id="Phobius"/>
    </source>
</evidence>
<dbReference type="EMBL" id="CP021748">
    <property type="protein sequence ID" value="ARX83130.1"/>
    <property type="molecule type" value="Genomic_DNA"/>
</dbReference>
<keyword evidence="1" id="KW-1133">Transmembrane helix</keyword>
<name>A0A1Z1W9S8_9ACTN</name>
<accession>A0A1Z1W9S8</accession>
<keyword evidence="3" id="KW-1185">Reference proteome</keyword>
<sequence>MTSGFGLWGKLPGCASGEAGWNVTEGWFTTHMQQNTPIIAIWLFMDTVGCEGVLVYVGLAASLRTRY</sequence>
<keyword evidence="1" id="KW-0812">Transmembrane</keyword>
<organism evidence="2 3">
    <name type="scientific">Streptomyces alboflavus</name>
    <dbReference type="NCBI Taxonomy" id="67267"/>
    <lineage>
        <taxon>Bacteria</taxon>
        <taxon>Bacillati</taxon>
        <taxon>Actinomycetota</taxon>
        <taxon>Actinomycetes</taxon>
        <taxon>Kitasatosporales</taxon>
        <taxon>Streptomycetaceae</taxon>
        <taxon>Streptomyces</taxon>
    </lineage>
</organism>
<dbReference type="KEGG" id="salf:SMD44_02544"/>
<reference evidence="2 3" key="1">
    <citation type="submission" date="2017-05" db="EMBL/GenBank/DDBJ databases">
        <title>Streptomyces alboflavus Genome sequencing and assembly.</title>
        <authorList>
            <person name="Wang Y."/>
            <person name="Du B."/>
            <person name="Ding Y."/>
            <person name="Liu H."/>
            <person name="Hou Q."/>
            <person name="Liu K."/>
            <person name="Wang C."/>
            <person name="Yao L."/>
        </authorList>
    </citation>
    <scope>NUCLEOTIDE SEQUENCE [LARGE SCALE GENOMIC DNA]</scope>
    <source>
        <strain evidence="2 3">MDJK44</strain>
    </source>
</reference>
<gene>
    <name evidence="2" type="ORF">SMD44_02544</name>
</gene>
<dbReference type="Proteomes" id="UP000195880">
    <property type="component" value="Chromosome"/>
</dbReference>
<evidence type="ECO:0000313" key="3">
    <source>
        <dbReference type="Proteomes" id="UP000195880"/>
    </source>
</evidence>
<protein>
    <submittedName>
        <fullName evidence="2">Uncharacterized protein</fullName>
    </submittedName>
</protein>